<protein>
    <submittedName>
        <fullName evidence="3">Uncharacterized protein</fullName>
    </submittedName>
</protein>
<feature type="chain" id="PRO_5035752096" evidence="2">
    <location>
        <begin position="19"/>
        <end position="201"/>
    </location>
</feature>
<evidence type="ECO:0000313" key="4">
    <source>
        <dbReference type="Proteomes" id="UP000433876"/>
    </source>
</evidence>
<feature type="signal peptide" evidence="2">
    <location>
        <begin position="1"/>
        <end position="18"/>
    </location>
</feature>
<comment type="caution">
    <text evidence="3">The sequence shown here is derived from an EMBL/GenBank/DDBJ whole genome shotgun (WGS) entry which is preliminary data.</text>
</comment>
<dbReference type="AlphaFoldDB" id="A0A8S9A0A7"/>
<keyword evidence="1" id="KW-1133">Transmembrane helix</keyword>
<reference evidence="3 4" key="1">
    <citation type="submission" date="2017-07" db="EMBL/GenBank/DDBJ databases">
        <title>Genome sequence of the Sordaria macrospora wild type strain R19027.</title>
        <authorList>
            <person name="Nowrousian M."/>
            <person name="Teichert I."/>
            <person name="Kueck U."/>
        </authorList>
    </citation>
    <scope>NUCLEOTIDE SEQUENCE [LARGE SCALE GENOMIC DNA]</scope>
    <source>
        <strain evidence="3 4">R19027</strain>
        <tissue evidence="3">Mycelium</tissue>
    </source>
</reference>
<evidence type="ECO:0000256" key="2">
    <source>
        <dbReference type="SAM" id="SignalP"/>
    </source>
</evidence>
<accession>A0A8S9A0A7</accession>
<evidence type="ECO:0000256" key="1">
    <source>
        <dbReference type="SAM" id="Phobius"/>
    </source>
</evidence>
<dbReference type="OMA" id="QHTANMN"/>
<dbReference type="EMBL" id="NMPR01000010">
    <property type="protein sequence ID" value="KAA8635653.1"/>
    <property type="molecule type" value="Genomic_DNA"/>
</dbReference>
<dbReference type="Proteomes" id="UP000433876">
    <property type="component" value="Unassembled WGS sequence"/>
</dbReference>
<keyword evidence="2" id="KW-0732">Signal</keyword>
<sequence length="201" mass="21127">MKAGIFFSFFALAASAFATPIIAERQLETQVDQIDQLTALIRQHTANMNATAALYPDNPTLSQQNDAAKQLKPDFDAVTDALKAATTTIAKREFWAELVARGGGGEDSNPPSHGGGSSCNKDCLTLKIKVLIFEITYTLKFLIVKLGLGCLIPLLTPLLLALSGLLRALDKVVAGVLILVGGLLHAILGGLAGGLLGLIGF</sequence>
<name>A0A8S9A0A7_SORMA</name>
<keyword evidence="1" id="KW-0472">Membrane</keyword>
<feature type="transmembrane region" description="Helical" evidence="1">
    <location>
        <begin position="137"/>
        <end position="160"/>
    </location>
</feature>
<evidence type="ECO:0000313" key="3">
    <source>
        <dbReference type="EMBL" id="KAA8635653.1"/>
    </source>
</evidence>
<keyword evidence="1" id="KW-0812">Transmembrane</keyword>
<organism evidence="3 4">
    <name type="scientific">Sordaria macrospora</name>
    <dbReference type="NCBI Taxonomy" id="5147"/>
    <lineage>
        <taxon>Eukaryota</taxon>
        <taxon>Fungi</taxon>
        <taxon>Dikarya</taxon>
        <taxon>Ascomycota</taxon>
        <taxon>Pezizomycotina</taxon>
        <taxon>Sordariomycetes</taxon>
        <taxon>Sordariomycetidae</taxon>
        <taxon>Sordariales</taxon>
        <taxon>Sordariaceae</taxon>
        <taxon>Sordaria</taxon>
    </lineage>
</organism>
<feature type="transmembrane region" description="Helical" evidence="1">
    <location>
        <begin position="172"/>
        <end position="199"/>
    </location>
</feature>
<proteinExistence type="predicted"/>
<gene>
    <name evidence="3" type="ORF">SMACR_03284</name>
</gene>
<dbReference type="VEuPathDB" id="FungiDB:SMAC_03284"/>